<feature type="transmembrane region" description="Helical" evidence="6">
    <location>
        <begin position="424"/>
        <end position="443"/>
    </location>
</feature>
<keyword evidence="9" id="KW-1185">Reference proteome</keyword>
<feature type="transmembrane region" description="Helical" evidence="6">
    <location>
        <begin position="449"/>
        <end position="470"/>
    </location>
</feature>
<feature type="transmembrane region" description="Helical" evidence="6">
    <location>
        <begin position="375"/>
        <end position="403"/>
    </location>
</feature>
<feature type="transmembrane region" description="Helical" evidence="6">
    <location>
        <begin position="504"/>
        <end position="524"/>
    </location>
</feature>
<feature type="transmembrane region" description="Helical" evidence="6">
    <location>
        <begin position="890"/>
        <end position="914"/>
    </location>
</feature>
<feature type="transmembrane region" description="Helical" evidence="6">
    <location>
        <begin position="945"/>
        <end position="968"/>
    </location>
</feature>
<evidence type="ECO:0000313" key="9">
    <source>
        <dbReference type="Proteomes" id="UP001500620"/>
    </source>
</evidence>
<evidence type="ECO:0000259" key="7">
    <source>
        <dbReference type="Pfam" id="PF02687"/>
    </source>
</evidence>
<keyword evidence="2" id="KW-1003">Cell membrane</keyword>
<accession>A0ABP8D768</accession>
<keyword evidence="4 6" id="KW-1133">Transmembrane helix</keyword>
<gene>
    <name evidence="8" type="ORF">GCM10022255_031590</name>
</gene>
<dbReference type="InterPro" id="IPR003838">
    <property type="entry name" value="ABC3_permease_C"/>
</dbReference>
<dbReference type="Pfam" id="PF02687">
    <property type="entry name" value="FtsX"/>
    <property type="match status" value="1"/>
</dbReference>
<feature type="transmembrane region" description="Helical" evidence="6">
    <location>
        <begin position="291"/>
        <end position="313"/>
    </location>
</feature>
<evidence type="ECO:0000256" key="5">
    <source>
        <dbReference type="ARBA" id="ARBA00023136"/>
    </source>
</evidence>
<proteinExistence type="predicted"/>
<keyword evidence="5 6" id="KW-0472">Membrane</keyword>
<dbReference type="EMBL" id="BAABAT010000007">
    <property type="protein sequence ID" value="GAA4249084.1"/>
    <property type="molecule type" value="Genomic_DNA"/>
</dbReference>
<reference evidence="9" key="1">
    <citation type="journal article" date="2019" name="Int. J. Syst. Evol. Microbiol.">
        <title>The Global Catalogue of Microorganisms (GCM) 10K type strain sequencing project: providing services to taxonomists for standard genome sequencing and annotation.</title>
        <authorList>
            <consortium name="The Broad Institute Genomics Platform"/>
            <consortium name="The Broad Institute Genome Sequencing Center for Infectious Disease"/>
            <person name="Wu L."/>
            <person name="Ma J."/>
        </authorList>
    </citation>
    <scope>NUCLEOTIDE SEQUENCE [LARGE SCALE GENOMIC DNA]</scope>
    <source>
        <strain evidence="9">JCM 17441</strain>
    </source>
</reference>
<name>A0ABP8D768_9ACTN</name>
<feature type="transmembrane region" description="Helical" evidence="6">
    <location>
        <begin position="333"/>
        <end position="355"/>
    </location>
</feature>
<evidence type="ECO:0000256" key="2">
    <source>
        <dbReference type="ARBA" id="ARBA00022475"/>
    </source>
</evidence>
<evidence type="ECO:0000256" key="4">
    <source>
        <dbReference type="ARBA" id="ARBA00022989"/>
    </source>
</evidence>
<feature type="transmembrane region" description="Helical" evidence="6">
    <location>
        <begin position="988"/>
        <end position="1011"/>
    </location>
</feature>
<protein>
    <recommendedName>
        <fullName evidence="7">ABC3 transporter permease C-terminal domain-containing protein</fullName>
    </recommendedName>
</protein>
<keyword evidence="3 6" id="KW-0812">Transmembrane</keyword>
<comment type="caution">
    <text evidence="8">The sequence shown here is derived from an EMBL/GenBank/DDBJ whole genome shotgun (WGS) entry which is preliminary data.</text>
</comment>
<feature type="domain" description="ABC3 transporter permease C-terminal" evidence="7">
    <location>
        <begin position="297"/>
        <end position="394"/>
    </location>
</feature>
<organism evidence="8 9">
    <name type="scientific">Dactylosporangium darangshiense</name>
    <dbReference type="NCBI Taxonomy" id="579108"/>
    <lineage>
        <taxon>Bacteria</taxon>
        <taxon>Bacillati</taxon>
        <taxon>Actinomycetota</taxon>
        <taxon>Actinomycetes</taxon>
        <taxon>Micromonosporales</taxon>
        <taxon>Micromonosporaceae</taxon>
        <taxon>Dactylosporangium</taxon>
    </lineage>
</organism>
<evidence type="ECO:0000313" key="8">
    <source>
        <dbReference type="EMBL" id="GAA4249084.1"/>
    </source>
</evidence>
<evidence type="ECO:0000256" key="6">
    <source>
        <dbReference type="SAM" id="Phobius"/>
    </source>
</evidence>
<dbReference type="Proteomes" id="UP001500620">
    <property type="component" value="Unassembled WGS sequence"/>
</dbReference>
<evidence type="ECO:0000256" key="1">
    <source>
        <dbReference type="ARBA" id="ARBA00004651"/>
    </source>
</evidence>
<sequence length="1023" mass="101963">MVVQFTAGGEVGMLRLVLGALRGRPAQAFAVFALGVLLCAVAAAGPQFAAAAVARAAAADIDAAPGEQRLLTVHRKVPGGGDPGAALAGFRRTTEETLGQQDDRAVLGLTRMLTSIAGSARAVALAYREGACAHLRITGACPGAAGEAVVSAHTANTLGLRAGDPVTLRTDAGLEVQLRVTGTYERADESGGYWDEPMFGPGRIAAGVETLDPMFVGFATFADPHLDEATAVYTAPLPVWLVGGPSAGAAAERLAATQRALRAAGLELVPPGPDLLRAVDADRAAARRGLVAGWVQTLALCWLALAVVGRYTAGDRRLDVALLKLRGAGRWRIARLVIGQHLVPLLAAAPAGVPLGVLGARAIAGAGVLPADARAVAGLTAAAVAGVLAVALVLLALGEAPALRAPVAALLRRVPARGTTRRRATLDVIVLAVAAAALYQARASGLYDIGAAAPALVVLAVAVLLARLLAAGAGRLGRGALRHGRARLALGALRFSRGPGLDRIFVLMAVAVALLGLAAEGVAAGRERRAERVAAELGAGQVLGVRAANATALLAAVRSADPGGRTAMAVTVDRVVTPPVLAVDAERLEAVADWRAQYGPAGAVRPPGPAVEPLPLVRGAALAVTAANGSAHPLRLVLSLRQTGAGGDVSVTFGPLAPGEHRVSAPVHGCEPPPGCRVVGLTLAGAADPGPDGRPVPPPADSSLTVRELRQEAPDAVILDGASLGDQRRWRGAAAGPAMGVGARRGALTLRIPVAADDGVIFDNHAYVVDAGSAVPVVLAGPAPQAWLSGEPALSLLSAAGVRVRVAATPALVPVLGPAGALVDLDAVLRAAPDAGLLGVAQVWIARGTPAAGVDRIVERLAAAGVSVTGSETAAGRLDRLAGGGVALAAGFQLLVAGAGLALAAVAAAAAVGAQQRARLQQWRALRTQGLPAGAPAAAEAGGQAALAGLAAMGGVLVAAIAGPLTGAPDVADDWSWLPPPSALRPSVLGGAGLVAVAVLAAASAIALTAFAKRLREQQEGGR</sequence>
<evidence type="ECO:0000256" key="3">
    <source>
        <dbReference type="ARBA" id="ARBA00022692"/>
    </source>
</evidence>
<comment type="subcellular location">
    <subcellularLocation>
        <location evidence="1">Cell membrane</location>
        <topology evidence="1">Multi-pass membrane protein</topology>
    </subcellularLocation>
</comment>